<comment type="caution">
    <text evidence="1">The sequence shown here is derived from an EMBL/GenBank/DDBJ whole genome shotgun (WGS) entry which is preliminary data.</text>
</comment>
<organism evidence="1 2">
    <name type="scientific">Smallanthus sonchifolius</name>
    <dbReference type="NCBI Taxonomy" id="185202"/>
    <lineage>
        <taxon>Eukaryota</taxon>
        <taxon>Viridiplantae</taxon>
        <taxon>Streptophyta</taxon>
        <taxon>Embryophyta</taxon>
        <taxon>Tracheophyta</taxon>
        <taxon>Spermatophyta</taxon>
        <taxon>Magnoliopsida</taxon>
        <taxon>eudicotyledons</taxon>
        <taxon>Gunneridae</taxon>
        <taxon>Pentapetalae</taxon>
        <taxon>asterids</taxon>
        <taxon>campanulids</taxon>
        <taxon>Asterales</taxon>
        <taxon>Asteraceae</taxon>
        <taxon>Asteroideae</taxon>
        <taxon>Heliantheae alliance</taxon>
        <taxon>Millerieae</taxon>
        <taxon>Smallanthus</taxon>
    </lineage>
</organism>
<gene>
    <name evidence="1" type="ORF">L1987_06287</name>
</gene>
<evidence type="ECO:0000313" key="2">
    <source>
        <dbReference type="Proteomes" id="UP001056120"/>
    </source>
</evidence>
<evidence type="ECO:0000313" key="1">
    <source>
        <dbReference type="EMBL" id="KAI3824816.1"/>
    </source>
</evidence>
<keyword evidence="2" id="KW-1185">Reference proteome</keyword>
<dbReference type="Proteomes" id="UP001056120">
    <property type="component" value="Linkage Group LG02"/>
</dbReference>
<name>A0ACB9JXV9_9ASTR</name>
<dbReference type="EMBL" id="CM042019">
    <property type="protein sequence ID" value="KAI3824816.1"/>
    <property type="molecule type" value="Genomic_DNA"/>
</dbReference>
<accession>A0ACB9JXV9</accession>
<sequence>MEKGHGSIKGGNREHGLILSYEERKPLKPLLVLALPCFHGTHVHSESKETLNNRLEEWRTVLKHKCLKISRSKTKTYLAFVVNLRHLNSVTL</sequence>
<reference evidence="2" key="1">
    <citation type="journal article" date="2022" name="Mol. Ecol. Resour.">
        <title>The genomes of chicory, endive, great burdock and yacon provide insights into Asteraceae palaeo-polyploidization history and plant inulin production.</title>
        <authorList>
            <person name="Fan W."/>
            <person name="Wang S."/>
            <person name="Wang H."/>
            <person name="Wang A."/>
            <person name="Jiang F."/>
            <person name="Liu H."/>
            <person name="Zhao H."/>
            <person name="Xu D."/>
            <person name="Zhang Y."/>
        </authorList>
    </citation>
    <scope>NUCLEOTIDE SEQUENCE [LARGE SCALE GENOMIC DNA]</scope>
    <source>
        <strain evidence="2">cv. Yunnan</strain>
    </source>
</reference>
<proteinExistence type="predicted"/>
<reference evidence="1 2" key="2">
    <citation type="journal article" date="2022" name="Mol. Ecol. Resour.">
        <title>The genomes of chicory, endive, great burdock and yacon provide insights into Asteraceae paleo-polyploidization history and plant inulin production.</title>
        <authorList>
            <person name="Fan W."/>
            <person name="Wang S."/>
            <person name="Wang H."/>
            <person name="Wang A."/>
            <person name="Jiang F."/>
            <person name="Liu H."/>
            <person name="Zhao H."/>
            <person name="Xu D."/>
            <person name="Zhang Y."/>
        </authorList>
    </citation>
    <scope>NUCLEOTIDE SEQUENCE [LARGE SCALE GENOMIC DNA]</scope>
    <source>
        <strain evidence="2">cv. Yunnan</strain>
        <tissue evidence="1">Leaves</tissue>
    </source>
</reference>
<protein>
    <submittedName>
        <fullName evidence="1">Uncharacterized protein</fullName>
    </submittedName>
</protein>